<evidence type="ECO:0000313" key="13">
    <source>
        <dbReference type="EMBL" id="MTF39283.1"/>
    </source>
</evidence>
<evidence type="ECO:0000256" key="1">
    <source>
        <dbReference type="ARBA" id="ARBA00004245"/>
    </source>
</evidence>
<dbReference type="EMBL" id="WMIA01000011">
    <property type="protein sequence ID" value="MTF39283.1"/>
    <property type="molecule type" value="Genomic_DNA"/>
</dbReference>
<evidence type="ECO:0000256" key="2">
    <source>
        <dbReference type="ARBA" id="ARBA00009622"/>
    </source>
</evidence>
<evidence type="ECO:0000256" key="11">
    <source>
        <dbReference type="SAM" id="Coils"/>
    </source>
</evidence>
<keyword evidence="5" id="KW-0677">Repeat</keyword>
<dbReference type="SMART" id="SM00671">
    <property type="entry name" value="SEL1"/>
    <property type="match status" value="9"/>
</dbReference>
<dbReference type="InterPro" id="IPR024983">
    <property type="entry name" value="CHAT_dom"/>
</dbReference>
<feature type="repeat" description="TPR" evidence="10">
    <location>
        <begin position="384"/>
        <end position="417"/>
    </location>
</feature>
<dbReference type="InterPro" id="IPR006597">
    <property type="entry name" value="Sel1-like"/>
</dbReference>
<dbReference type="RefSeq" id="WP_155083937.1">
    <property type="nucleotide sequence ID" value="NZ_WMIA01000011.1"/>
</dbReference>
<dbReference type="Pfam" id="PF13424">
    <property type="entry name" value="TPR_12"/>
    <property type="match status" value="6"/>
</dbReference>
<protein>
    <submittedName>
        <fullName evidence="13">Tetratricopeptide repeat protein</fullName>
    </submittedName>
</protein>
<feature type="domain" description="CHAT" evidence="12">
    <location>
        <begin position="805"/>
        <end position="1129"/>
    </location>
</feature>
<dbReference type="SMART" id="SM00028">
    <property type="entry name" value="TPR"/>
    <property type="match status" value="13"/>
</dbReference>
<sequence length="1134" mass="127516">MTHLLKTLLFLLSLGVIDFYINIFPLKAITVSQNIIVQNSENEKYTEAEKLYEQLFSLYQQGKYKEAIPIAEKIIVLAKELVGEKHPDTAEAINNLGTLYREIGEYKKAEDYYQQALSIYREVVGNKHPGTASSLNTLAGLYYYQGKYQEAEKIYQEVLAIQREVLGDKDIDTATTLNNLALLYQNQGNYEGAQPLYEEALQVYFLVLGENHPDTATAMNNLGLLYQYQGDYQKAQNFYERALTVRKQVSGQKSPDVAQTLNNMALLAENKGDYPRAEALYKEAIAIYREVLGNNHPDTATSLNNLGLLYYYQGNYIAAEPLFKETLAIRQQILGAKHPDVALSLNNLALLYHSQGNHQKAESLYQDAIAIQKEVLGENHPNTATSLNNLGELYRIQGNYESAQPLYQESLSIRLKVLGEKHPDTAQSLNNLALLYYSLGDYQTAEELYQQALKIHQEVLGEKHPFTATSFNNLGELYRIQGKYETAAPFYQQSLTIRKEILGENHPDVAQSFNNLALLYYNQGNYQSAEPLYKQAITIQQKVFGENHPDNATYLNNLAMVYWATDKLDSTLDYLTQGANVEEFNLAEFLNSSGDELRKQAYINTLYGTTNWTVSLHLNYAPENQKATDLALTTMLRRKGRVLDAMSNIVSTLRQNSNPETEKIFNTLAEKRSQLASLTLQGVGKMSPTLYSELIASLEQNIRQLETDLSNNSAEFRTLNEEITLSTIAQQIPENTVLVEYIVYYPFEPKTETWGKPRYGVYVLDHNGKSQGIDLGETEIIDQLVGHFRGNLAYGDISDLDNLKKYAQQLYKLIFEPLLPLLNNKKTLLVSPDSQLNLIPFAALQDNQGKYLVEDYSISYLTSGRDLLRLKAKFQSQSQAIIVANPIYDLKINDDTNFMAMSRGANLRGGDLDALQWCCDALSGTKAEAEAIIPLLSQPLVYTEKDAHTTNITRIKAPKILHLATHGFFLPDIKNSPPPTLSDTQNNLEANIITSENPLLRSGLALTGFNPQGNQMSGALTALDASSLYLWGTKLVVLSACQTGVGDVKNGDGVYGLRRAFVLAGAESQLMSLWDVYDEGTKDLMIKYYQKLTQGEGRSEALRNVQLEMLKSEKYYHPVFWAAFIPSGDWRTIE</sequence>
<evidence type="ECO:0000256" key="6">
    <source>
        <dbReference type="ARBA" id="ARBA00022803"/>
    </source>
</evidence>
<proteinExistence type="inferred from homology"/>
<dbReference type="GO" id="GO:0007018">
    <property type="term" value="P:microtubule-based movement"/>
    <property type="evidence" value="ECO:0007669"/>
    <property type="project" value="TreeGrafter"/>
</dbReference>
<dbReference type="PANTHER" id="PTHR45783:SF3">
    <property type="entry name" value="KINESIN LIGHT CHAIN"/>
    <property type="match status" value="1"/>
</dbReference>
<evidence type="ECO:0000256" key="8">
    <source>
        <dbReference type="ARBA" id="ARBA00023175"/>
    </source>
</evidence>
<evidence type="ECO:0000256" key="3">
    <source>
        <dbReference type="ARBA" id="ARBA00022490"/>
    </source>
</evidence>
<keyword evidence="9" id="KW-0206">Cytoskeleton</keyword>
<evidence type="ECO:0000256" key="9">
    <source>
        <dbReference type="ARBA" id="ARBA00023212"/>
    </source>
</evidence>
<dbReference type="PROSITE" id="PS50293">
    <property type="entry name" value="TPR_REGION"/>
    <property type="match status" value="3"/>
</dbReference>
<name>A0A844GUQ5_9CHRO</name>
<dbReference type="SUPFAM" id="SSF48452">
    <property type="entry name" value="TPR-like"/>
    <property type="match status" value="2"/>
</dbReference>
<accession>A0A844GUQ5</accession>
<dbReference type="Pfam" id="PF13374">
    <property type="entry name" value="TPR_10"/>
    <property type="match status" value="1"/>
</dbReference>
<evidence type="ECO:0000256" key="4">
    <source>
        <dbReference type="ARBA" id="ARBA00022701"/>
    </source>
</evidence>
<evidence type="ECO:0000256" key="10">
    <source>
        <dbReference type="PROSITE-ProRule" id="PRU00339"/>
    </source>
</evidence>
<feature type="repeat" description="TPR" evidence="10">
    <location>
        <begin position="300"/>
        <end position="333"/>
    </location>
</feature>
<reference evidence="13 14" key="1">
    <citation type="submission" date="2019-11" db="EMBL/GenBank/DDBJ databases">
        <title>Isolation of a new High Light Tolerant Cyanobacteria.</title>
        <authorList>
            <person name="Dobson Z."/>
            <person name="Vaughn N."/>
            <person name="Vaughn M."/>
            <person name="Fromme P."/>
            <person name="Mazor Y."/>
        </authorList>
    </citation>
    <scope>NUCLEOTIDE SEQUENCE [LARGE SCALE GENOMIC DNA]</scope>
    <source>
        <strain evidence="13 14">0216</strain>
    </source>
</reference>
<evidence type="ECO:0000259" key="12">
    <source>
        <dbReference type="Pfam" id="PF12770"/>
    </source>
</evidence>
<feature type="repeat" description="TPR" evidence="10">
    <location>
        <begin position="468"/>
        <end position="501"/>
    </location>
</feature>
<dbReference type="InterPro" id="IPR002151">
    <property type="entry name" value="Kinesin_light"/>
</dbReference>
<dbReference type="PRINTS" id="PR00381">
    <property type="entry name" value="KINESINLIGHT"/>
</dbReference>
<comment type="similarity">
    <text evidence="2">Belongs to the kinesin light chain family.</text>
</comment>
<gene>
    <name evidence="13" type="ORF">GGC33_10120</name>
</gene>
<feature type="coiled-coil region" evidence="11">
    <location>
        <begin position="695"/>
        <end position="722"/>
    </location>
</feature>
<dbReference type="GO" id="GO:0005871">
    <property type="term" value="C:kinesin complex"/>
    <property type="evidence" value="ECO:0007669"/>
    <property type="project" value="InterPro"/>
</dbReference>
<evidence type="ECO:0000256" key="7">
    <source>
        <dbReference type="ARBA" id="ARBA00023054"/>
    </source>
</evidence>
<dbReference type="InterPro" id="IPR019734">
    <property type="entry name" value="TPR_rpt"/>
</dbReference>
<dbReference type="InterPro" id="IPR011990">
    <property type="entry name" value="TPR-like_helical_dom_sf"/>
</dbReference>
<dbReference type="Proteomes" id="UP000437131">
    <property type="component" value="Unassembled WGS sequence"/>
</dbReference>
<comment type="subcellular location">
    <subcellularLocation>
        <location evidence="1">Cytoplasm</location>
        <location evidence="1">Cytoskeleton</location>
    </subcellularLocation>
</comment>
<organism evidence="13 14">
    <name type="scientific">Cyanobacterium aponinum 0216</name>
    <dbReference type="NCBI Taxonomy" id="2676140"/>
    <lineage>
        <taxon>Bacteria</taxon>
        <taxon>Bacillati</taxon>
        <taxon>Cyanobacteriota</taxon>
        <taxon>Cyanophyceae</taxon>
        <taxon>Oscillatoriophycideae</taxon>
        <taxon>Chroococcales</taxon>
        <taxon>Geminocystaceae</taxon>
        <taxon>Cyanobacterium</taxon>
    </lineage>
</organism>
<evidence type="ECO:0000313" key="14">
    <source>
        <dbReference type="Proteomes" id="UP000437131"/>
    </source>
</evidence>
<dbReference type="GO" id="GO:0005737">
    <property type="term" value="C:cytoplasm"/>
    <property type="evidence" value="ECO:0007669"/>
    <property type="project" value="TreeGrafter"/>
</dbReference>
<keyword evidence="3" id="KW-0963">Cytoplasm</keyword>
<dbReference type="Pfam" id="PF12770">
    <property type="entry name" value="CHAT"/>
    <property type="match status" value="1"/>
</dbReference>
<feature type="repeat" description="TPR" evidence="10">
    <location>
        <begin position="132"/>
        <end position="165"/>
    </location>
</feature>
<feature type="repeat" description="TPR" evidence="10">
    <location>
        <begin position="90"/>
        <end position="123"/>
    </location>
</feature>
<evidence type="ECO:0000256" key="5">
    <source>
        <dbReference type="ARBA" id="ARBA00022737"/>
    </source>
</evidence>
<keyword evidence="6 10" id="KW-0802">TPR repeat</keyword>
<dbReference type="GO" id="GO:0019894">
    <property type="term" value="F:kinesin binding"/>
    <property type="evidence" value="ECO:0007669"/>
    <property type="project" value="TreeGrafter"/>
</dbReference>
<dbReference type="AlphaFoldDB" id="A0A844GUQ5"/>
<feature type="repeat" description="TPR" evidence="10">
    <location>
        <begin position="216"/>
        <end position="249"/>
    </location>
</feature>
<feature type="repeat" description="TPR" evidence="10">
    <location>
        <begin position="342"/>
        <end position="375"/>
    </location>
</feature>
<dbReference type="GO" id="GO:0005874">
    <property type="term" value="C:microtubule"/>
    <property type="evidence" value="ECO:0007669"/>
    <property type="project" value="UniProtKB-KW"/>
</dbReference>
<keyword evidence="4" id="KW-0493">Microtubule</keyword>
<keyword evidence="7 11" id="KW-0175">Coiled coil</keyword>
<comment type="caution">
    <text evidence="13">The sequence shown here is derived from an EMBL/GenBank/DDBJ whole genome shotgun (WGS) entry which is preliminary data.</text>
</comment>
<feature type="repeat" description="TPR" evidence="10">
    <location>
        <begin position="426"/>
        <end position="459"/>
    </location>
</feature>
<keyword evidence="8" id="KW-0505">Motor protein</keyword>
<dbReference type="Gene3D" id="1.25.40.10">
    <property type="entry name" value="Tetratricopeptide repeat domain"/>
    <property type="match status" value="4"/>
</dbReference>
<dbReference type="PROSITE" id="PS50005">
    <property type="entry name" value="TPR"/>
    <property type="match status" value="9"/>
</dbReference>
<dbReference type="PANTHER" id="PTHR45783">
    <property type="entry name" value="KINESIN LIGHT CHAIN"/>
    <property type="match status" value="1"/>
</dbReference>
<feature type="repeat" description="TPR" evidence="10">
    <location>
        <begin position="510"/>
        <end position="543"/>
    </location>
</feature>